<dbReference type="GO" id="GO:0005886">
    <property type="term" value="C:plasma membrane"/>
    <property type="evidence" value="ECO:0007669"/>
    <property type="project" value="TreeGrafter"/>
</dbReference>
<keyword evidence="4" id="KW-0106">Calcium</keyword>
<keyword evidence="11" id="KW-1185">Reference proteome</keyword>
<dbReference type="PANTHER" id="PTHR10846:SF72">
    <property type="entry name" value="SODIUM_POTASSIUM_CALCIUM EXCHANGER NCKX30C"/>
    <property type="match status" value="1"/>
</dbReference>
<dbReference type="STRING" id="543379.A0A232FEP2"/>
<keyword evidence="3" id="KW-0050">Antiport</keyword>
<dbReference type="PANTHER" id="PTHR10846">
    <property type="entry name" value="SODIUM/POTASSIUM/CALCIUM EXCHANGER"/>
    <property type="match status" value="1"/>
</dbReference>
<evidence type="ECO:0000256" key="5">
    <source>
        <dbReference type="ARBA" id="ARBA00022692"/>
    </source>
</evidence>
<evidence type="ECO:0000256" key="6">
    <source>
        <dbReference type="ARBA" id="ARBA00022989"/>
    </source>
</evidence>
<evidence type="ECO:0000256" key="8">
    <source>
        <dbReference type="SAM" id="Phobius"/>
    </source>
</evidence>
<keyword evidence="6 8" id="KW-1133">Transmembrane helix</keyword>
<proteinExistence type="inferred from homology"/>
<dbReference type="GO" id="GO:0006874">
    <property type="term" value="P:intracellular calcium ion homeostasis"/>
    <property type="evidence" value="ECO:0007669"/>
    <property type="project" value="TreeGrafter"/>
</dbReference>
<reference evidence="10 11" key="1">
    <citation type="journal article" date="2017" name="Curr. Biol.">
        <title>The Evolution of Venom by Co-option of Single-Copy Genes.</title>
        <authorList>
            <person name="Martinson E.O."/>
            <person name="Mrinalini"/>
            <person name="Kelkar Y.D."/>
            <person name="Chang C.H."/>
            <person name="Werren J.H."/>
        </authorList>
    </citation>
    <scope>NUCLEOTIDE SEQUENCE [LARGE SCALE GENOMIC DNA]</scope>
    <source>
        <strain evidence="10 11">Alberta</strain>
        <tissue evidence="10">Whole body</tissue>
    </source>
</reference>
<dbReference type="InterPro" id="IPR004837">
    <property type="entry name" value="NaCa_Exmemb"/>
</dbReference>
<evidence type="ECO:0000256" key="3">
    <source>
        <dbReference type="ARBA" id="ARBA00022449"/>
    </source>
</evidence>
<dbReference type="InterPro" id="IPR004481">
    <property type="entry name" value="K/Na/Ca-exchanger"/>
</dbReference>
<dbReference type="GO" id="GO:0005262">
    <property type="term" value="F:calcium channel activity"/>
    <property type="evidence" value="ECO:0007669"/>
    <property type="project" value="TreeGrafter"/>
</dbReference>
<keyword evidence="4" id="KW-0109">Calcium transport</keyword>
<evidence type="ECO:0000256" key="2">
    <source>
        <dbReference type="ARBA" id="ARBA00005364"/>
    </source>
</evidence>
<dbReference type="EMBL" id="NNAY01000321">
    <property type="protein sequence ID" value="OXU29226.1"/>
    <property type="molecule type" value="Genomic_DNA"/>
</dbReference>
<keyword evidence="4" id="KW-0406">Ion transport</keyword>
<name>A0A232FEP2_9HYME</name>
<dbReference type="AlphaFoldDB" id="A0A232FEP2"/>
<dbReference type="Gene3D" id="1.20.1420.30">
    <property type="entry name" value="NCX, central ion-binding region"/>
    <property type="match status" value="1"/>
</dbReference>
<sequence>MIDQKTPLFPPDLFSIEERRHGVVILHILGVVYMFVALAIVCDEFFVPSLDVIIEKLDIADDVAGATFMAAGGSAPELFTSVIGVFVSFDDVGIGTIVGSAVFNILFVIGIDNYIYWYEALVLFGFYLSYVTFMKWNRPMEKLVKRVLHHNRVTRVRSTDQLMPAMRFH</sequence>
<comment type="similarity">
    <text evidence="2">Belongs to the Ca(2+):cation antiporter (CaCA) (TC 2.A.19) family. SLC24A subfamily.</text>
</comment>
<organism evidence="10 11">
    <name type="scientific">Trichomalopsis sarcophagae</name>
    <dbReference type="NCBI Taxonomy" id="543379"/>
    <lineage>
        <taxon>Eukaryota</taxon>
        <taxon>Metazoa</taxon>
        <taxon>Ecdysozoa</taxon>
        <taxon>Arthropoda</taxon>
        <taxon>Hexapoda</taxon>
        <taxon>Insecta</taxon>
        <taxon>Pterygota</taxon>
        <taxon>Neoptera</taxon>
        <taxon>Endopterygota</taxon>
        <taxon>Hymenoptera</taxon>
        <taxon>Apocrita</taxon>
        <taxon>Proctotrupomorpha</taxon>
        <taxon>Chalcidoidea</taxon>
        <taxon>Pteromalidae</taxon>
        <taxon>Pteromalinae</taxon>
        <taxon>Trichomalopsis</taxon>
    </lineage>
</organism>
<evidence type="ECO:0000256" key="4">
    <source>
        <dbReference type="ARBA" id="ARBA00022568"/>
    </source>
</evidence>
<dbReference type="Proteomes" id="UP000215335">
    <property type="component" value="Unassembled WGS sequence"/>
</dbReference>
<accession>A0A232FEP2</accession>
<keyword evidence="5 8" id="KW-0812">Transmembrane</keyword>
<comment type="subcellular location">
    <subcellularLocation>
        <location evidence="1">Membrane</location>
        <topology evidence="1">Multi-pass membrane protein</topology>
    </subcellularLocation>
</comment>
<dbReference type="GO" id="GO:0008273">
    <property type="term" value="F:calcium, potassium:sodium antiporter activity"/>
    <property type="evidence" value="ECO:0007669"/>
    <property type="project" value="TreeGrafter"/>
</dbReference>
<protein>
    <recommendedName>
        <fullName evidence="9">Sodium/calcium exchanger membrane region domain-containing protein</fullName>
    </recommendedName>
</protein>
<keyword evidence="4" id="KW-0813">Transport</keyword>
<gene>
    <name evidence="10" type="ORF">TSAR_005737</name>
</gene>
<evidence type="ECO:0000313" key="10">
    <source>
        <dbReference type="EMBL" id="OXU29226.1"/>
    </source>
</evidence>
<feature type="domain" description="Sodium/calcium exchanger membrane region" evidence="9">
    <location>
        <begin position="28"/>
        <end position="111"/>
    </location>
</feature>
<dbReference type="OrthoDB" id="2127281at2759"/>
<dbReference type="Pfam" id="PF01699">
    <property type="entry name" value="Na_Ca_ex"/>
    <property type="match status" value="1"/>
</dbReference>
<evidence type="ECO:0000256" key="7">
    <source>
        <dbReference type="ARBA" id="ARBA00023136"/>
    </source>
</evidence>
<evidence type="ECO:0000313" key="11">
    <source>
        <dbReference type="Proteomes" id="UP000215335"/>
    </source>
</evidence>
<feature type="transmembrane region" description="Helical" evidence="8">
    <location>
        <begin position="66"/>
        <end position="87"/>
    </location>
</feature>
<evidence type="ECO:0000259" key="9">
    <source>
        <dbReference type="Pfam" id="PF01699"/>
    </source>
</evidence>
<dbReference type="InterPro" id="IPR044880">
    <property type="entry name" value="NCX_ion-bd_dom_sf"/>
</dbReference>
<feature type="transmembrane region" description="Helical" evidence="8">
    <location>
        <begin position="115"/>
        <end position="133"/>
    </location>
</feature>
<evidence type="ECO:0000256" key="1">
    <source>
        <dbReference type="ARBA" id="ARBA00004141"/>
    </source>
</evidence>
<keyword evidence="7 8" id="KW-0472">Membrane</keyword>
<feature type="transmembrane region" description="Helical" evidence="8">
    <location>
        <begin position="92"/>
        <end position="109"/>
    </location>
</feature>
<comment type="caution">
    <text evidence="10">The sequence shown here is derived from an EMBL/GenBank/DDBJ whole genome shotgun (WGS) entry which is preliminary data.</text>
</comment>
<feature type="transmembrane region" description="Helical" evidence="8">
    <location>
        <begin position="21"/>
        <end position="46"/>
    </location>
</feature>